<keyword evidence="6 12" id="KW-0812">Transmembrane</keyword>
<evidence type="ECO:0000256" key="4">
    <source>
        <dbReference type="ARBA" id="ARBA00022676"/>
    </source>
</evidence>
<evidence type="ECO:0000256" key="13">
    <source>
        <dbReference type="SAM" id="MobiDB-lite"/>
    </source>
</evidence>
<feature type="compositionally biased region" description="Basic and acidic residues" evidence="13">
    <location>
        <begin position="114"/>
        <end position="124"/>
    </location>
</feature>
<keyword evidence="10 12" id="KW-0472">Membrane</keyword>
<dbReference type="InterPro" id="IPR055270">
    <property type="entry name" value="Glyco_tran_10_C"/>
</dbReference>
<dbReference type="PANTHER" id="PTHR48438:SF1">
    <property type="entry name" value="ALPHA-(1,3)-FUCOSYLTRANSFERASE C-RELATED"/>
    <property type="match status" value="1"/>
</dbReference>
<organism evidence="16 17">
    <name type="scientific">Meganyctiphanes norvegica</name>
    <name type="common">Northern krill</name>
    <name type="synonym">Thysanopoda norvegica</name>
    <dbReference type="NCBI Taxonomy" id="48144"/>
    <lineage>
        <taxon>Eukaryota</taxon>
        <taxon>Metazoa</taxon>
        <taxon>Ecdysozoa</taxon>
        <taxon>Arthropoda</taxon>
        <taxon>Crustacea</taxon>
        <taxon>Multicrustacea</taxon>
        <taxon>Malacostraca</taxon>
        <taxon>Eumalacostraca</taxon>
        <taxon>Eucarida</taxon>
        <taxon>Euphausiacea</taxon>
        <taxon>Euphausiidae</taxon>
        <taxon>Meganyctiphanes</taxon>
    </lineage>
</organism>
<feature type="compositionally biased region" description="Low complexity" evidence="13">
    <location>
        <begin position="137"/>
        <end position="149"/>
    </location>
</feature>
<evidence type="ECO:0000313" key="16">
    <source>
        <dbReference type="EMBL" id="CAL4102074.1"/>
    </source>
</evidence>
<comment type="subcellular location">
    <subcellularLocation>
        <location evidence="1 12">Golgi apparatus</location>
        <location evidence="1 12">Golgi stack membrane</location>
        <topology evidence="1 12">Single-pass type II membrane protein</topology>
    </subcellularLocation>
</comment>
<evidence type="ECO:0000256" key="3">
    <source>
        <dbReference type="ARBA" id="ARBA00008919"/>
    </source>
</evidence>
<dbReference type="FunFam" id="3.40.50.11660:FF:000004">
    <property type="entry name" value="Glycoprotein 3-alpha-L-fucosyltransferase A"/>
    <property type="match status" value="1"/>
</dbReference>
<dbReference type="InterPro" id="IPR001503">
    <property type="entry name" value="Glyco_trans_10"/>
</dbReference>
<keyword evidence="5 12" id="KW-0808">Transferase</keyword>
<comment type="caution">
    <text evidence="16">The sequence shown here is derived from an EMBL/GenBank/DDBJ whole genome shotgun (WGS) entry which is preliminary data.</text>
</comment>
<dbReference type="EC" id="2.4.1.-" evidence="12"/>
<protein>
    <recommendedName>
        <fullName evidence="12">Fucosyltransferase</fullName>
        <ecNumber evidence="12">2.4.1.-</ecNumber>
    </recommendedName>
</protein>
<feature type="region of interest" description="Disordered" evidence="13">
    <location>
        <begin position="72"/>
        <end position="94"/>
    </location>
</feature>
<feature type="domain" description="Fucosyltransferase C-terminal" evidence="14">
    <location>
        <begin position="359"/>
        <end position="539"/>
    </location>
</feature>
<gene>
    <name evidence="16" type="ORF">MNOR_LOCUS17166</name>
</gene>
<feature type="non-terminal residue" evidence="16">
    <location>
        <position position="577"/>
    </location>
</feature>
<evidence type="ECO:0000259" key="15">
    <source>
        <dbReference type="Pfam" id="PF17039"/>
    </source>
</evidence>
<keyword evidence="17" id="KW-1185">Reference proteome</keyword>
<evidence type="ECO:0000256" key="9">
    <source>
        <dbReference type="ARBA" id="ARBA00023034"/>
    </source>
</evidence>
<dbReference type="PANTHER" id="PTHR48438">
    <property type="entry name" value="ALPHA-(1,3)-FUCOSYLTRANSFERASE C-RELATED"/>
    <property type="match status" value="1"/>
</dbReference>
<sequence>MLYHLMYKVLTSINGGDGVESRVKGPGGGCLGSSSNVGRMPRVSLRRGLLYLAAITTASLLLLGVQQQQPQAWMPSGLPPSLQRRGLNIHPNQVGLDHPVLEQQIEEGDQSGAGKDDTQHHQNDPDTAVSASDIKPSGSLSDSALGDSANLRPEPLLSVNLTILPPERRPWYLKGGELRPEMPQDSEQWLRTSRLWPDEDSDDRIIDQLMFRPPMPPGLEDIPDPSSADGKVPLPYKKILMYNGMNSWGLRAGRGQFLKLKCPVDTCVLTGSRSEINSADAIMFKDHFSMPPHKRDPRQTWVMFMLECPLHTQHFSNRNVFNWTATYRHDSDIVAPYEKWVYYDDNIRQRPQEINYSANKTKQVAWFVSNCGARNNRLQYAKELGKYIGVDIYGACGSQRCPRSNSGKCFEMLNNDYKFYLAFENSNCRDYISEKFFVNGLRGLPKQKSHHILPIVMGAHPDDYRRAAPEKSYIHVDDFESPKDLAAFLHMLDKNDDLYNEYFRWKGTGEFINTYFMCRLCSMLHDEGHQQHYEDINLWWRGTGTCINGSWRKYDKLKKEEMEKRKQRQIETDKNEH</sequence>
<dbReference type="InterPro" id="IPR031481">
    <property type="entry name" value="Glyco_tran_10_N"/>
</dbReference>
<evidence type="ECO:0000256" key="10">
    <source>
        <dbReference type="ARBA" id="ARBA00023136"/>
    </source>
</evidence>
<evidence type="ECO:0000313" key="17">
    <source>
        <dbReference type="Proteomes" id="UP001497623"/>
    </source>
</evidence>
<reference evidence="16 17" key="1">
    <citation type="submission" date="2024-05" db="EMBL/GenBank/DDBJ databases">
        <authorList>
            <person name="Wallberg A."/>
        </authorList>
    </citation>
    <scope>NUCLEOTIDE SEQUENCE [LARGE SCALE GENOMIC DNA]</scope>
</reference>
<keyword evidence="9 12" id="KW-0333">Golgi apparatus</keyword>
<feature type="domain" description="Fucosyltransferase N-terminal" evidence="15">
    <location>
        <begin position="237"/>
        <end position="337"/>
    </location>
</feature>
<evidence type="ECO:0000256" key="2">
    <source>
        <dbReference type="ARBA" id="ARBA00004922"/>
    </source>
</evidence>
<evidence type="ECO:0000256" key="11">
    <source>
        <dbReference type="ARBA" id="ARBA00023180"/>
    </source>
</evidence>
<accession>A0AAV2QUC4</accession>
<feature type="transmembrane region" description="Helical" evidence="12">
    <location>
        <begin position="48"/>
        <end position="65"/>
    </location>
</feature>
<name>A0AAV2QUC4_MEGNR</name>
<dbReference type="AlphaFoldDB" id="A0AAV2QUC4"/>
<dbReference type="EMBL" id="CAXKWB010011625">
    <property type="protein sequence ID" value="CAL4102074.1"/>
    <property type="molecule type" value="Genomic_DNA"/>
</dbReference>
<dbReference type="GO" id="GO:0032580">
    <property type="term" value="C:Golgi cisterna membrane"/>
    <property type="evidence" value="ECO:0007669"/>
    <property type="project" value="UniProtKB-SubCell"/>
</dbReference>
<dbReference type="Gene3D" id="3.40.50.11660">
    <property type="entry name" value="Glycosyl transferase family 10, C-terminal domain"/>
    <property type="match status" value="1"/>
</dbReference>
<evidence type="ECO:0000256" key="1">
    <source>
        <dbReference type="ARBA" id="ARBA00004447"/>
    </source>
</evidence>
<keyword evidence="7" id="KW-0735">Signal-anchor</keyword>
<dbReference type="Pfam" id="PF00852">
    <property type="entry name" value="Glyco_transf_10"/>
    <property type="match status" value="1"/>
</dbReference>
<evidence type="ECO:0000256" key="8">
    <source>
        <dbReference type="ARBA" id="ARBA00022989"/>
    </source>
</evidence>
<dbReference type="GO" id="GO:0008417">
    <property type="term" value="F:fucosyltransferase activity"/>
    <property type="evidence" value="ECO:0007669"/>
    <property type="project" value="InterPro"/>
</dbReference>
<dbReference type="SUPFAM" id="SSF53756">
    <property type="entry name" value="UDP-Glycosyltransferase/glycogen phosphorylase"/>
    <property type="match status" value="1"/>
</dbReference>
<dbReference type="InterPro" id="IPR038577">
    <property type="entry name" value="GT10-like_C_sf"/>
</dbReference>
<keyword evidence="4 12" id="KW-0328">Glycosyltransferase</keyword>
<proteinExistence type="inferred from homology"/>
<dbReference type="Proteomes" id="UP001497623">
    <property type="component" value="Unassembled WGS sequence"/>
</dbReference>
<feature type="region of interest" description="Disordered" evidence="13">
    <location>
        <begin position="107"/>
        <end position="151"/>
    </location>
</feature>
<comment type="pathway">
    <text evidence="2">Protein modification; protein glycosylation.</text>
</comment>
<dbReference type="Pfam" id="PF17039">
    <property type="entry name" value="Glyco_tran_10_N"/>
    <property type="match status" value="1"/>
</dbReference>
<keyword evidence="8 12" id="KW-1133">Transmembrane helix</keyword>
<evidence type="ECO:0000259" key="14">
    <source>
        <dbReference type="Pfam" id="PF00852"/>
    </source>
</evidence>
<comment type="similarity">
    <text evidence="3 12">Belongs to the glycosyltransferase 10 family.</text>
</comment>
<evidence type="ECO:0000256" key="7">
    <source>
        <dbReference type="ARBA" id="ARBA00022968"/>
    </source>
</evidence>
<evidence type="ECO:0000256" key="12">
    <source>
        <dbReference type="RuleBase" id="RU003832"/>
    </source>
</evidence>
<keyword evidence="11" id="KW-0325">Glycoprotein</keyword>
<evidence type="ECO:0000256" key="5">
    <source>
        <dbReference type="ARBA" id="ARBA00022679"/>
    </source>
</evidence>
<evidence type="ECO:0000256" key="6">
    <source>
        <dbReference type="ARBA" id="ARBA00022692"/>
    </source>
</evidence>